<dbReference type="EMBL" id="LLZJ01000373">
    <property type="protein sequence ID" value="KUL48671.1"/>
    <property type="molecule type" value="Genomic_DNA"/>
</dbReference>
<proteinExistence type="predicted"/>
<name>A0A0X3VVR0_STRVO</name>
<dbReference type="SUPFAM" id="SSF50692">
    <property type="entry name" value="ADC-like"/>
    <property type="match status" value="1"/>
</dbReference>
<protein>
    <submittedName>
        <fullName evidence="1">Uncharacterized protein</fullName>
    </submittedName>
</protein>
<dbReference type="InterPro" id="IPR009010">
    <property type="entry name" value="Asp_de-COase-like_dom_sf"/>
</dbReference>
<dbReference type="Proteomes" id="UP000053413">
    <property type="component" value="Unassembled WGS sequence"/>
</dbReference>
<accession>A0A0X3VVR0</accession>
<sequence length="86" mass="9325">MVLVNPADMTELDLVKGQFAELVGVWSDDVERRAEDFEVVPYPTTPGCAATYYPETNVLVPLDSVAEISNQPTSKGIVALLEARNG</sequence>
<evidence type="ECO:0000313" key="2">
    <source>
        <dbReference type="Proteomes" id="UP000053413"/>
    </source>
</evidence>
<comment type="caution">
    <text evidence="1">The sequence shown here is derived from an EMBL/GenBank/DDBJ whole genome shotgun (WGS) entry which is preliminary data.</text>
</comment>
<reference evidence="2" key="1">
    <citation type="submission" date="2015-10" db="EMBL/GenBank/DDBJ databases">
        <authorList>
            <person name="Ju K.-S."/>
            <person name="Doroghazi J.R."/>
            <person name="Metcalf W.W."/>
        </authorList>
    </citation>
    <scope>NUCLEOTIDE SEQUENCE [LARGE SCALE GENOMIC DNA]</scope>
    <source>
        <strain evidence="2">NRRL F-8817</strain>
    </source>
</reference>
<evidence type="ECO:0000313" key="1">
    <source>
        <dbReference type="EMBL" id="KUL48671.1"/>
    </source>
</evidence>
<dbReference type="AlphaFoldDB" id="A0A0X3VVR0"/>
<organism evidence="1 2">
    <name type="scientific">Streptomyces violaceusniger</name>
    <dbReference type="NCBI Taxonomy" id="68280"/>
    <lineage>
        <taxon>Bacteria</taxon>
        <taxon>Bacillati</taxon>
        <taxon>Actinomycetota</taxon>
        <taxon>Actinomycetes</taxon>
        <taxon>Kitasatosporales</taxon>
        <taxon>Streptomycetaceae</taxon>
        <taxon>Streptomyces</taxon>
        <taxon>Streptomyces violaceusniger group</taxon>
    </lineage>
</organism>
<gene>
    <name evidence="1" type="ORF">ADL28_28325</name>
</gene>